<protein>
    <submittedName>
        <fullName evidence="1">Uncharacterized protein</fullName>
    </submittedName>
</protein>
<evidence type="ECO:0000313" key="1">
    <source>
        <dbReference type="EMBL" id="KPJ64433.1"/>
    </source>
</evidence>
<reference evidence="1 2" key="1">
    <citation type="journal article" date="2015" name="Microbiome">
        <title>Genomic resolution of linkages in carbon, nitrogen, and sulfur cycling among widespread estuary sediment bacteria.</title>
        <authorList>
            <person name="Baker B.J."/>
            <person name="Lazar C.S."/>
            <person name="Teske A.P."/>
            <person name="Dick G.J."/>
        </authorList>
    </citation>
    <scope>NUCLEOTIDE SEQUENCE [LARGE SCALE GENOMIC DNA]</scope>
    <source>
        <strain evidence="1">DG_54_3</strain>
    </source>
</reference>
<gene>
    <name evidence="1" type="ORF">AMJ44_12850</name>
</gene>
<name>A0A0S7XPK7_UNCSA</name>
<sequence>MHFIIFNFWKKFHFLCYNYCMRKLKPIFSGFGKPGEKVSEKKGIYILEGEGTDLGCNLVIKEKIKSPSLLELDVRGRIEKKVPWARLRIEIFDREKPKNPATSFEDEWLTVELDPRNFRHLSLPILGIVKHPERVQFMVVGQAGSRLEIKDVLLR</sequence>
<proteinExistence type="predicted"/>
<dbReference type="EMBL" id="LIZX01000183">
    <property type="protein sequence ID" value="KPJ64433.1"/>
    <property type="molecule type" value="Genomic_DNA"/>
</dbReference>
<comment type="caution">
    <text evidence="1">The sequence shown here is derived from an EMBL/GenBank/DDBJ whole genome shotgun (WGS) entry which is preliminary data.</text>
</comment>
<dbReference type="AlphaFoldDB" id="A0A0S7XPK7"/>
<organism evidence="1 2">
    <name type="scientific">candidate division WOR-1 bacterium DG_54_3</name>
    <dbReference type="NCBI Taxonomy" id="1703775"/>
    <lineage>
        <taxon>Bacteria</taxon>
        <taxon>Bacillati</taxon>
        <taxon>Saganbacteria</taxon>
    </lineage>
</organism>
<dbReference type="Proteomes" id="UP000051861">
    <property type="component" value="Unassembled WGS sequence"/>
</dbReference>
<evidence type="ECO:0000313" key="2">
    <source>
        <dbReference type="Proteomes" id="UP000051861"/>
    </source>
</evidence>
<accession>A0A0S7XPK7</accession>